<accession>A0A5C3KIU0</accession>
<dbReference type="Proteomes" id="UP000307440">
    <property type="component" value="Unassembled WGS sequence"/>
</dbReference>
<reference evidence="1 2" key="1">
    <citation type="journal article" date="2019" name="Nat. Ecol. Evol.">
        <title>Megaphylogeny resolves global patterns of mushroom evolution.</title>
        <authorList>
            <person name="Varga T."/>
            <person name="Krizsan K."/>
            <person name="Foldi C."/>
            <person name="Dima B."/>
            <person name="Sanchez-Garcia M."/>
            <person name="Sanchez-Ramirez S."/>
            <person name="Szollosi G.J."/>
            <person name="Szarkandi J.G."/>
            <person name="Papp V."/>
            <person name="Albert L."/>
            <person name="Andreopoulos W."/>
            <person name="Angelini C."/>
            <person name="Antonin V."/>
            <person name="Barry K.W."/>
            <person name="Bougher N.L."/>
            <person name="Buchanan P."/>
            <person name="Buyck B."/>
            <person name="Bense V."/>
            <person name="Catcheside P."/>
            <person name="Chovatia M."/>
            <person name="Cooper J."/>
            <person name="Damon W."/>
            <person name="Desjardin D."/>
            <person name="Finy P."/>
            <person name="Geml J."/>
            <person name="Haridas S."/>
            <person name="Hughes K."/>
            <person name="Justo A."/>
            <person name="Karasinski D."/>
            <person name="Kautmanova I."/>
            <person name="Kiss B."/>
            <person name="Kocsube S."/>
            <person name="Kotiranta H."/>
            <person name="LaButti K.M."/>
            <person name="Lechner B.E."/>
            <person name="Liimatainen K."/>
            <person name="Lipzen A."/>
            <person name="Lukacs Z."/>
            <person name="Mihaltcheva S."/>
            <person name="Morgado L.N."/>
            <person name="Niskanen T."/>
            <person name="Noordeloos M.E."/>
            <person name="Ohm R.A."/>
            <person name="Ortiz-Santana B."/>
            <person name="Ovrebo C."/>
            <person name="Racz N."/>
            <person name="Riley R."/>
            <person name="Savchenko A."/>
            <person name="Shiryaev A."/>
            <person name="Soop K."/>
            <person name="Spirin V."/>
            <person name="Szebenyi C."/>
            <person name="Tomsovsky M."/>
            <person name="Tulloss R.E."/>
            <person name="Uehling J."/>
            <person name="Grigoriev I.V."/>
            <person name="Vagvolgyi C."/>
            <person name="Papp T."/>
            <person name="Martin F.M."/>
            <person name="Miettinen O."/>
            <person name="Hibbett D.S."/>
            <person name="Nagy L.G."/>
        </authorList>
    </citation>
    <scope>NUCLEOTIDE SEQUENCE [LARGE SCALE GENOMIC DNA]</scope>
    <source>
        <strain evidence="1 2">CBS 121175</strain>
    </source>
</reference>
<dbReference type="EMBL" id="ML210313">
    <property type="protein sequence ID" value="TFK20070.1"/>
    <property type="molecule type" value="Genomic_DNA"/>
</dbReference>
<evidence type="ECO:0000313" key="1">
    <source>
        <dbReference type="EMBL" id="TFK20070.1"/>
    </source>
</evidence>
<name>A0A5C3KIU0_COPMA</name>
<sequence>MISAFDAVQIVGHVLFPSIISIDSVIGNTCALGLKSRICRVILGNYSTHPPFSCKRSALEIL</sequence>
<keyword evidence="2" id="KW-1185">Reference proteome</keyword>
<dbReference type="AlphaFoldDB" id="A0A5C3KIU0"/>
<gene>
    <name evidence="1" type="ORF">FA15DRAFT_144180</name>
</gene>
<proteinExistence type="predicted"/>
<evidence type="ECO:0000313" key="2">
    <source>
        <dbReference type="Proteomes" id="UP000307440"/>
    </source>
</evidence>
<protein>
    <submittedName>
        <fullName evidence="1">Uncharacterized protein</fullName>
    </submittedName>
</protein>
<organism evidence="1 2">
    <name type="scientific">Coprinopsis marcescibilis</name>
    <name type="common">Agaric fungus</name>
    <name type="synonym">Psathyrella marcescibilis</name>
    <dbReference type="NCBI Taxonomy" id="230819"/>
    <lineage>
        <taxon>Eukaryota</taxon>
        <taxon>Fungi</taxon>
        <taxon>Dikarya</taxon>
        <taxon>Basidiomycota</taxon>
        <taxon>Agaricomycotina</taxon>
        <taxon>Agaricomycetes</taxon>
        <taxon>Agaricomycetidae</taxon>
        <taxon>Agaricales</taxon>
        <taxon>Agaricineae</taxon>
        <taxon>Psathyrellaceae</taxon>
        <taxon>Coprinopsis</taxon>
    </lineage>
</organism>